<keyword evidence="1" id="KW-0812">Transmembrane</keyword>
<dbReference type="InterPro" id="IPR016186">
    <property type="entry name" value="C-type_lectin-like/link_sf"/>
</dbReference>
<proteinExistence type="predicted"/>
<dbReference type="STRING" id="61819.ENSACIP00000006968"/>
<name>A0A3Q0RAR5_AMPCI</name>
<reference evidence="3" key="1">
    <citation type="submission" date="2025-08" db="UniProtKB">
        <authorList>
            <consortium name="Ensembl"/>
        </authorList>
    </citation>
    <scope>IDENTIFICATION</scope>
</reference>
<dbReference type="InterPro" id="IPR001304">
    <property type="entry name" value="C-type_lectin-like"/>
</dbReference>
<dbReference type="Gene3D" id="3.10.100.10">
    <property type="entry name" value="Mannose-Binding Protein A, subunit A"/>
    <property type="match status" value="1"/>
</dbReference>
<dbReference type="GeneTree" id="ENSGT01090000260162"/>
<dbReference type="AlphaFoldDB" id="A0A3Q0RAR5"/>
<keyword evidence="1" id="KW-1133">Transmembrane helix</keyword>
<evidence type="ECO:0000256" key="1">
    <source>
        <dbReference type="SAM" id="Phobius"/>
    </source>
</evidence>
<keyword evidence="1" id="KW-0472">Membrane</keyword>
<dbReference type="Pfam" id="PF00059">
    <property type="entry name" value="Lectin_C"/>
    <property type="match status" value="1"/>
</dbReference>
<dbReference type="SMART" id="SM00034">
    <property type="entry name" value="CLECT"/>
    <property type="match status" value="1"/>
</dbReference>
<organism evidence="3 4">
    <name type="scientific">Amphilophus citrinellus</name>
    <name type="common">Midas cichlid</name>
    <name type="synonym">Cichlasoma citrinellum</name>
    <dbReference type="NCBI Taxonomy" id="61819"/>
    <lineage>
        <taxon>Eukaryota</taxon>
        <taxon>Metazoa</taxon>
        <taxon>Chordata</taxon>
        <taxon>Craniata</taxon>
        <taxon>Vertebrata</taxon>
        <taxon>Euteleostomi</taxon>
        <taxon>Actinopterygii</taxon>
        <taxon>Neopterygii</taxon>
        <taxon>Teleostei</taxon>
        <taxon>Neoteleostei</taxon>
        <taxon>Acanthomorphata</taxon>
        <taxon>Ovalentaria</taxon>
        <taxon>Cichlomorphae</taxon>
        <taxon>Cichliformes</taxon>
        <taxon>Cichlidae</taxon>
        <taxon>New World cichlids</taxon>
        <taxon>Cichlasomatinae</taxon>
        <taxon>Heroini</taxon>
        <taxon>Amphilophus</taxon>
    </lineage>
</organism>
<dbReference type="PANTHER" id="PTHR45784">
    <property type="entry name" value="C-TYPE LECTIN DOMAIN FAMILY 20 MEMBER A-RELATED"/>
    <property type="match status" value="1"/>
</dbReference>
<feature type="transmembrane region" description="Helical" evidence="1">
    <location>
        <begin position="6"/>
        <end position="28"/>
    </location>
</feature>
<dbReference type="PROSITE" id="PS50041">
    <property type="entry name" value="C_TYPE_LECTIN_2"/>
    <property type="match status" value="1"/>
</dbReference>
<dbReference type="OMA" id="PACFPRL"/>
<keyword evidence="4" id="KW-1185">Reference proteome</keyword>
<dbReference type="Proteomes" id="UP000261340">
    <property type="component" value="Unplaced"/>
</dbReference>
<feature type="domain" description="C-type lectin" evidence="2">
    <location>
        <begin position="32"/>
        <end position="145"/>
    </location>
</feature>
<dbReference type="PANTHER" id="PTHR45784:SF3">
    <property type="entry name" value="C-TYPE LECTIN DOMAIN FAMILY 4 MEMBER K-LIKE-RELATED"/>
    <property type="match status" value="1"/>
</dbReference>
<dbReference type="InterPro" id="IPR016187">
    <property type="entry name" value="CTDL_fold"/>
</dbReference>
<sequence length="153" mass="17630">EYRFPLVSFCALVYFVPHVYLCFLPACLPHIYHLVQSAMTWTRAQKYCRSQYTDLAVVHNVQDMARLSKLTEGLYNVWIGLQADTESWGWSLENQDYYGEGEAEFRMWNVGEPNGTNYYKVCAAMLGSGSWADLLCNSQHSFFCYNKSNAFLG</sequence>
<protein>
    <recommendedName>
        <fullName evidence="2">C-type lectin domain-containing protein</fullName>
    </recommendedName>
</protein>
<dbReference type="Ensembl" id="ENSACIT00000007179.1">
    <property type="protein sequence ID" value="ENSACIP00000006968.1"/>
    <property type="gene ID" value="ENSACIG00000005472.1"/>
</dbReference>
<accession>A0A3Q0RAR5</accession>
<evidence type="ECO:0000259" key="2">
    <source>
        <dbReference type="PROSITE" id="PS50041"/>
    </source>
</evidence>
<evidence type="ECO:0000313" key="3">
    <source>
        <dbReference type="Ensembl" id="ENSACIP00000006968.1"/>
    </source>
</evidence>
<dbReference type="SUPFAM" id="SSF56436">
    <property type="entry name" value="C-type lectin-like"/>
    <property type="match status" value="1"/>
</dbReference>
<evidence type="ECO:0000313" key="4">
    <source>
        <dbReference type="Proteomes" id="UP000261340"/>
    </source>
</evidence>
<reference evidence="3" key="2">
    <citation type="submission" date="2025-09" db="UniProtKB">
        <authorList>
            <consortium name="Ensembl"/>
        </authorList>
    </citation>
    <scope>IDENTIFICATION</scope>
</reference>